<feature type="region of interest" description="Disordered" evidence="1">
    <location>
        <begin position="119"/>
        <end position="174"/>
    </location>
</feature>
<feature type="chain" id="PRO_5022760184" description="Secreted protein" evidence="2">
    <location>
        <begin position="17"/>
        <end position="206"/>
    </location>
</feature>
<dbReference type="Proteomes" id="UP000324222">
    <property type="component" value="Unassembled WGS sequence"/>
</dbReference>
<comment type="caution">
    <text evidence="3">The sequence shown here is derived from an EMBL/GenBank/DDBJ whole genome shotgun (WGS) entry which is preliminary data.</text>
</comment>
<evidence type="ECO:0000313" key="3">
    <source>
        <dbReference type="EMBL" id="MPC34595.1"/>
    </source>
</evidence>
<feature type="compositionally biased region" description="Pro residues" evidence="1">
    <location>
        <begin position="64"/>
        <end position="74"/>
    </location>
</feature>
<feature type="signal peptide" evidence="2">
    <location>
        <begin position="1"/>
        <end position="16"/>
    </location>
</feature>
<keyword evidence="4" id="KW-1185">Reference proteome</keyword>
<gene>
    <name evidence="3" type="ORF">E2C01_027990</name>
</gene>
<dbReference type="EMBL" id="VSRR010003087">
    <property type="protein sequence ID" value="MPC34595.1"/>
    <property type="molecule type" value="Genomic_DNA"/>
</dbReference>
<name>A0A5B7EME9_PORTR</name>
<protein>
    <recommendedName>
        <fullName evidence="5">Secreted protein</fullName>
    </recommendedName>
</protein>
<accession>A0A5B7EME9</accession>
<keyword evidence="2" id="KW-0732">Signal</keyword>
<evidence type="ECO:0008006" key="5">
    <source>
        <dbReference type="Google" id="ProtNLM"/>
    </source>
</evidence>
<reference evidence="3 4" key="1">
    <citation type="submission" date="2019-05" db="EMBL/GenBank/DDBJ databases">
        <title>Another draft genome of Portunus trituberculatus and its Hox gene families provides insights of decapod evolution.</title>
        <authorList>
            <person name="Jeong J.-H."/>
            <person name="Song I."/>
            <person name="Kim S."/>
            <person name="Choi T."/>
            <person name="Kim D."/>
            <person name="Ryu S."/>
            <person name="Kim W."/>
        </authorList>
    </citation>
    <scope>NUCLEOTIDE SEQUENCE [LARGE SCALE GENOMIC DNA]</scope>
    <source>
        <tissue evidence="3">Muscle</tissue>
    </source>
</reference>
<organism evidence="3 4">
    <name type="scientific">Portunus trituberculatus</name>
    <name type="common">Swimming crab</name>
    <name type="synonym">Neptunus trituberculatus</name>
    <dbReference type="NCBI Taxonomy" id="210409"/>
    <lineage>
        <taxon>Eukaryota</taxon>
        <taxon>Metazoa</taxon>
        <taxon>Ecdysozoa</taxon>
        <taxon>Arthropoda</taxon>
        <taxon>Crustacea</taxon>
        <taxon>Multicrustacea</taxon>
        <taxon>Malacostraca</taxon>
        <taxon>Eumalacostraca</taxon>
        <taxon>Eucarida</taxon>
        <taxon>Decapoda</taxon>
        <taxon>Pleocyemata</taxon>
        <taxon>Brachyura</taxon>
        <taxon>Eubrachyura</taxon>
        <taxon>Portunoidea</taxon>
        <taxon>Portunidae</taxon>
        <taxon>Portuninae</taxon>
        <taxon>Portunus</taxon>
    </lineage>
</organism>
<evidence type="ECO:0000313" key="4">
    <source>
        <dbReference type="Proteomes" id="UP000324222"/>
    </source>
</evidence>
<dbReference type="AlphaFoldDB" id="A0A5B7EME9"/>
<proteinExistence type="predicted"/>
<feature type="region of interest" description="Disordered" evidence="1">
    <location>
        <begin position="41"/>
        <end position="80"/>
    </location>
</feature>
<sequence length="206" mass="22938">MTTLATLVLFVTCLFCLKFDKGYIQTTNACKTIKKKVTKERKKWKNKTNFEDNGKDSGRISARSPPPPATPPLPQTDTHTHTRAAWQPLGRTIERENVSASLAMHATVRLEFPRPLQHSAAACKAHTSRRRGAERRGGEGRRTRVSASVEGRGMPARSPFSPRPRGHSLGASSTTTPPLYLSLSLLHWLSIRNSSVIPEHLNRLRI</sequence>
<evidence type="ECO:0000256" key="1">
    <source>
        <dbReference type="SAM" id="MobiDB-lite"/>
    </source>
</evidence>
<feature type="compositionally biased region" description="Basic and acidic residues" evidence="1">
    <location>
        <begin position="48"/>
        <end position="58"/>
    </location>
</feature>
<evidence type="ECO:0000256" key="2">
    <source>
        <dbReference type="SAM" id="SignalP"/>
    </source>
</evidence>